<evidence type="ECO:0000259" key="2">
    <source>
        <dbReference type="Pfam" id="PF13448"/>
    </source>
</evidence>
<evidence type="ECO:0000256" key="1">
    <source>
        <dbReference type="SAM" id="SignalP"/>
    </source>
</evidence>
<dbReference type="NCBIfam" id="TIGR04456">
    <property type="entry name" value="LruC_dom"/>
    <property type="match status" value="1"/>
</dbReference>
<dbReference type="Pfam" id="PF13448">
    <property type="entry name" value="DUF4114"/>
    <property type="match status" value="1"/>
</dbReference>
<keyword evidence="1" id="KW-0732">Signal</keyword>
<organism evidence="4 5">
    <name type="scientific">Thiocapsa marina 5811</name>
    <dbReference type="NCBI Taxonomy" id="768671"/>
    <lineage>
        <taxon>Bacteria</taxon>
        <taxon>Pseudomonadati</taxon>
        <taxon>Pseudomonadota</taxon>
        <taxon>Gammaproteobacteria</taxon>
        <taxon>Chromatiales</taxon>
        <taxon>Chromatiaceae</taxon>
        <taxon>Thiocapsa</taxon>
    </lineage>
</organism>
<dbReference type="AlphaFoldDB" id="F9UDN9"/>
<keyword evidence="5" id="KW-1185">Reference proteome</keyword>
<accession>F9UDN9</accession>
<dbReference type="InterPro" id="IPR032295">
    <property type="entry name" value="DUF4842"/>
</dbReference>
<dbReference type="InterPro" id="IPR031025">
    <property type="entry name" value="LruC_dom"/>
</dbReference>
<feature type="domain" description="DUF4114" evidence="2">
    <location>
        <begin position="149"/>
        <end position="235"/>
    </location>
</feature>
<sequence length="542" mass="59017">MSIRHPLLTSLATVALGAAAQPGLAVTWSYVGGYNADGVPNTLVDSSSRIPPDLLNEIHTRLPESRDIRKNDPRLITDDLGANITLLEDAEITVAFVYEGAGYRNSLGYFTFDPANTPASPNALDPKIMFPNFSLPLLKFGDAVELGTFKAGTAVGFTVVSDGWKGKGVNSNQPSDRIFHTLKTLNPEPAGTNNLNAHTVLLSKPEDELLVLGFEDMNRTWSSSDHDFNDALIAIIVSPFSAVDRSQVQSLTLQVKDTDGDGISDDMDAFPLDPKRAARRFYPSASGFGYLAFEDNWPSKGDFDMNDLVMAYRVVETLNAHNEVTDLKLIYEITARGGTAQTAFGIHLPGIERGLIDTAATTLSIGDKTPVGLPAESGQREAVFILAPKLPDLAKTGERWPCSFFNTISSCAAHSPVQLTAQIQFKEPVSASRLGVPPYNPFIYRNQRGREIHLVDRPPTDKADPTLFGTGDDASNPAEGRFYRTADNLPWALDVPENWTHPAEWNDVADAYPDFATWSASGGRSTANWYIGNINKGLLFQP</sequence>
<evidence type="ECO:0000259" key="3">
    <source>
        <dbReference type="Pfam" id="PF16130"/>
    </source>
</evidence>
<proteinExistence type="predicted"/>
<evidence type="ECO:0000313" key="4">
    <source>
        <dbReference type="EMBL" id="EGV17686.1"/>
    </source>
</evidence>
<protein>
    <recommendedName>
        <fullName evidence="6">LruC domain-containing protein</fullName>
    </recommendedName>
</protein>
<dbReference type="PATRIC" id="fig|768671.3.peg.3410"/>
<feature type="domain" description="DUF4842" evidence="3">
    <location>
        <begin position="322"/>
        <end position="530"/>
    </location>
</feature>
<name>F9UDN9_9GAMM</name>
<gene>
    <name evidence="4" type="ORF">ThimaDRAFT_3231</name>
</gene>
<dbReference type="Proteomes" id="UP000005459">
    <property type="component" value="Unassembled WGS sequence"/>
</dbReference>
<reference evidence="4 5" key="1">
    <citation type="submission" date="2011-06" db="EMBL/GenBank/DDBJ databases">
        <title>The draft genome of Thiocapsa marina 5811.</title>
        <authorList>
            <consortium name="US DOE Joint Genome Institute (JGI-PGF)"/>
            <person name="Lucas S."/>
            <person name="Han J."/>
            <person name="Cheng J.-F."/>
            <person name="Goodwin L."/>
            <person name="Pitluck S."/>
            <person name="Peters L."/>
            <person name="Land M.L."/>
            <person name="Hauser L."/>
            <person name="Vogl K."/>
            <person name="Liu Z."/>
            <person name="Imhoff J."/>
            <person name="Thiel V."/>
            <person name="Frigaard N.-U."/>
            <person name="Bryant D."/>
            <person name="Woyke T.J."/>
        </authorList>
    </citation>
    <scope>NUCLEOTIDE SEQUENCE [LARGE SCALE GENOMIC DNA]</scope>
    <source>
        <strain evidence="4 5">5811</strain>
    </source>
</reference>
<dbReference type="EMBL" id="AFWV01000010">
    <property type="protein sequence ID" value="EGV17686.1"/>
    <property type="molecule type" value="Genomic_DNA"/>
</dbReference>
<dbReference type="STRING" id="768671.ThimaDRAFT_3231"/>
<dbReference type="InterPro" id="IPR025193">
    <property type="entry name" value="DUF4114"/>
</dbReference>
<evidence type="ECO:0000313" key="5">
    <source>
        <dbReference type="Proteomes" id="UP000005459"/>
    </source>
</evidence>
<dbReference type="Pfam" id="PF16130">
    <property type="entry name" value="DUF4842"/>
    <property type="match status" value="1"/>
</dbReference>
<evidence type="ECO:0008006" key="6">
    <source>
        <dbReference type="Google" id="ProtNLM"/>
    </source>
</evidence>
<dbReference type="OrthoDB" id="1204817at2"/>
<feature type="signal peptide" evidence="1">
    <location>
        <begin position="1"/>
        <end position="20"/>
    </location>
</feature>
<feature type="chain" id="PRO_5003387774" description="LruC domain-containing protein" evidence="1">
    <location>
        <begin position="21"/>
        <end position="542"/>
    </location>
</feature>
<dbReference type="eggNOG" id="COG3391">
    <property type="taxonomic scope" value="Bacteria"/>
</dbReference>
<dbReference type="RefSeq" id="WP_007194103.1">
    <property type="nucleotide sequence ID" value="NZ_AFWV01000010.1"/>
</dbReference>
<dbReference type="eggNOG" id="COG1196">
    <property type="taxonomic scope" value="Bacteria"/>
</dbReference>